<comment type="caution">
    <text evidence="2">The sequence shown here is derived from an EMBL/GenBank/DDBJ whole genome shotgun (WGS) entry which is preliminary data.</text>
</comment>
<gene>
    <name evidence="2" type="ORF">PIQ37_18795</name>
</gene>
<accession>A0ABU9LG00</accession>
<name>A0ABU9LG00_9XANT</name>
<reference evidence="2 3" key="1">
    <citation type="journal article" date="2024" name="FEMS Microbiol. Lett.">
        <title>Xanthomonas protegens sp. nov., a novel rice seed-associated bacterium, provides in vivo protection against X. oryzae pv. oryzae, the bacterial leaf blight pathogen.</title>
        <authorList>
            <person name="Rana R."/>
            <person name="Sharma A."/>
            <person name="Madhavan V.N."/>
            <person name="Korpole S."/>
            <person name="Sonti R.V."/>
            <person name="Patel H.K."/>
            <person name="Patil P.B."/>
        </authorList>
    </citation>
    <scope>NUCLEOTIDE SEQUENCE [LARGE SCALE GENOMIC DNA]</scope>
    <source>
        <strain evidence="2 3">PPL118</strain>
    </source>
</reference>
<organism evidence="2 3">
    <name type="scientific">Xanthomonas protegens</name>
    <dbReference type="NCBI Taxonomy" id="3380705"/>
    <lineage>
        <taxon>Bacteria</taxon>
        <taxon>Pseudomonadati</taxon>
        <taxon>Pseudomonadota</taxon>
        <taxon>Gammaproteobacteria</taxon>
        <taxon>Lysobacterales</taxon>
        <taxon>Lysobacteraceae</taxon>
        <taxon>Xanthomonas</taxon>
    </lineage>
</organism>
<dbReference type="EMBL" id="JAQJCQ010000020">
    <property type="protein sequence ID" value="MEL4893475.1"/>
    <property type="molecule type" value="Genomic_DNA"/>
</dbReference>
<sequence>MRIALIRLSSLDVRDDKAPETQCRIETHSRRTRRPVGAQYGTR</sequence>
<protein>
    <submittedName>
        <fullName evidence="2">Uncharacterized protein</fullName>
    </submittedName>
</protein>
<evidence type="ECO:0000313" key="2">
    <source>
        <dbReference type="EMBL" id="MEL4893475.1"/>
    </source>
</evidence>
<feature type="region of interest" description="Disordered" evidence="1">
    <location>
        <begin position="19"/>
        <end position="43"/>
    </location>
</feature>
<dbReference type="Proteomes" id="UP001486626">
    <property type="component" value="Unassembled WGS sequence"/>
</dbReference>
<keyword evidence="3" id="KW-1185">Reference proteome</keyword>
<dbReference type="RefSeq" id="WP_342074630.1">
    <property type="nucleotide sequence ID" value="NZ_JAQJCQ010000020.1"/>
</dbReference>
<feature type="compositionally biased region" description="Basic and acidic residues" evidence="1">
    <location>
        <begin position="19"/>
        <end position="29"/>
    </location>
</feature>
<proteinExistence type="predicted"/>
<evidence type="ECO:0000256" key="1">
    <source>
        <dbReference type="SAM" id="MobiDB-lite"/>
    </source>
</evidence>
<evidence type="ECO:0000313" key="3">
    <source>
        <dbReference type="Proteomes" id="UP001486626"/>
    </source>
</evidence>